<evidence type="ECO:0000313" key="1">
    <source>
        <dbReference type="EMBL" id="VVZ96749.1"/>
    </source>
</evidence>
<dbReference type="Proteomes" id="UP000326725">
    <property type="component" value="Unassembled WGS sequence"/>
</dbReference>
<name>A0A5K1IC45_9GAMM</name>
<gene>
    <name evidence="1" type="ORF">HALO32_02856</name>
</gene>
<accession>A0A5K1IC45</accession>
<dbReference type="EMBL" id="CABVOU010000039">
    <property type="protein sequence ID" value="VVZ96749.1"/>
    <property type="molecule type" value="Genomic_DNA"/>
</dbReference>
<reference evidence="1 2" key="1">
    <citation type="submission" date="2019-09" db="EMBL/GenBank/DDBJ databases">
        <authorList>
            <person name="Criscuolo A."/>
        </authorList>
    </citation>
    <scope>NUCLEOTIDE SEQUENCE [LARGE SCALE GENOMIC DNA]</scope>
    <source>
        <strain evidence="2">3(2)</strain>
    </source>
</reference>
<sequence>MNALTVTLIDANAIARNVALVADIAEKQQALLCLLEEQGEALDASRRAALVDALHRLAVDLEDRAEVMRDHLPREVANAL</sequence>
<keyword evidence="2" id="KW-1185">Reference proteome</keyword>
<protein>
    <submittedName>
        <fullName evidence="1">Uncharacterized protein</fullName>
    </submittedName>
</protein>
<proteinExistence type="predicted"/>
<dbReference type="RefSeq" id="WP_151444543.1">
    <property type="nucleotide sequence ID" value="NZ_CABVOU010000039.1"/>
</dbReference>
<organism evidence="1 2">
    <name type="scientific">Halomonas lysinitropha</name>
    <dbReference type="NCBI Taxonomy" id="2607506"/>
    <lineage>
        <taxon>Bacteria</taxon>
        <taxon>Pseudomonadati</taxon>
        <taxon>Pseudomonadota</taxon>
        <taxon>Gammaproteobacteria</taxon>
        <taxon>Oceanospirillales</taxon>
        <taxon>Halomonadaceae</taxon>
        <taxon>Halomonas</taxon>
    </lineage>
</organism>
<evidence type="ECO:0000313" key="2">
    <source>
        <dbReference type="Proteomes" id="UP000326725"/>
    </source>
</evidence>
<dbReference type="AlphaFoldDB" id="A0A5K1IC45"/>